<dbReference type="AlphaFoldDB" id="A0A2I1R125"/>
<dbReference type="EMBL" id="PKJC01000042">
    <property type="protein sequence ID" value="PKZ62823.1"/>
    <property type="molecule type" value="Genomic_DNA"/>
</dbReference>
<protein>
    <submittedName>
        <fullName evidence="1">Uncharacterized protein</fullName>
    </submittedName>
</protein>
<proteinExistence type="predicted"/>
<organism evidence="1 2">
    <name type="scientific">Gordonia terrae</name>
    <dbReference type="NCBI Taxonomy" id="2055"/>
    <lineage>
        <taxon>Bacteria</taxon>
        <taxon>Bacillati</taxon>
        <taxon>Actinomycetota</taxon>
        <taxon>Actinomycetes</taxon>
        <taxon>Mycobacteriales</taxon>
        <taxon>Gordoniaceae</taxon>
        <taxon>Gordonia</taxon>
    </lineage>
</organism>
<gene>
    <name evidence="1" type="ORF">CYJ73_24930</name>
</gene>
<evidence type="ECO:0000313" key="1">
    <source>
        <dbReference type="EMBL" id="PKZ62823.1"/>
    </source>
</evidence>
<sequence length="167" mass="18700">MKQRTGYGLPVLDDWPADSAVVSDIATDTVVAGLSHFRDHVLMANRWDPSKGASIRTFFIGLCLFKFANCYRRAFEVERTRRATELLTDDDTLAEPTTRGIESLVVTSIEAREAMASVTTARARLALMLHSQGYKYEEIATRLGVAGGAKKVENMISYQRRILRRAE</sequence>
<accession>A0A2I1R125</accession>
<name>A0A2I1R125_9ACTN</name>
<dbReference type="Gene3D" id="1.10.10.10">
    <property type="entry name" value="Winged helix-like DNA-binding domain superfamily/Winged helix DNA-binding domain"/>
    <property type="match status" value="1"/>
</dbReference>
<dbReference type="InterPro" id="IPR036388">
    <property type="entry name" value="WH-like_DNA-bd_sf"/>
</dbReference>
<reference evidence="1 2" key="1">
    <citation type="submission" date="2017-12" db="EMBL/GenBank/DDBJ databases">
        <title>Phylogenetic diversity of female urinary microbiome.</title>
        <authorList>
            <person name="Thomas-White K."/>
            <person name="Wolfe A.J."/>
        </authorList>
    </citation>
    <scope>NUCLEOTIDE SEQUENCE [LARGE SCALE GENOMIC DNA]</scope>
    <source>
        <strain evidence="1 2">UMB0777</strain>
    </source>
</reference>
<comment type="caution">
    <text evidence="1">The sequence shown here is derived from an EMBL/GenBank/DDBJ whole genome shotgun (WGS) entry which is preliminary data.</text>
</comment>
<dbReference type="Proteomes" id="UP000234662">
    <property type="component" value="Unassembled WGS sequence"/>
</dbReference>
<evidence type="ECO:0000313" key="2">
    <source>
        <dbReference type="Proteomes" id="UP000234662"/>
    </source>
</evidence>